<sequence>MAQISSFIDPALAFLDSAKDFDTVVLARSTEKALQIIMPWCHLKDPSKLVVAKEMHEQALVYARAIDSSVSAAHLGFTMAEDALTLVEMIPKTDEQDRREYLEGVKDITQKGYLRAMEAKKASTEDVNESVEYGEVSNGFFNVIRRPFSEAHPELSRGIHDLEEFSHILSKFAAWWNEIAMETNTQLSRGEMVMKNLKFEKLDKLRMLSIESKWKDHRKRYAAYVDEIGNVQDRYPKLFNEAKLLDGPTYTQSPLTLETESQADDFFLREKPTSTKASKGSSSFSHQPEDPPKYTDRPALPRSGSCKVIISEDLSKSSYMSASLSNVQVLEKNKCLLILQLQCHPSSHRRFTSLRIKWRFRSPWTSGRDRSPSLVDVAPKQSIGAKIEEVKHRKFGVNIPVQFSFAGANVGPQFEHQWGTQKAIQRATVLMGSVRGHNQDSAEWSVEENASAMSGIPPHFCVAVVVDYEDTFMMELDIVAKQSGIGSWLSSRNHARSEWLPVDVERLQSEFPEYKPAGNWQEWFPQISGEVAGGYVLLPQDAVRR</sequence>
<feature type="region of interest" description="Disordered" evidence="1">
    <location>
        <begin position="272"/>
        <end position="301"/>
    </location>
</feature>
<protein>
    <submittedName>
        <fullName evidence="2">Uncharacterized protein</fullName>
    </submittedName>
</protein>
<comment type="caution">
    <text evidence="2">The sequence shown here is derived from an EMBL/GenBank/DDBJ whole genome shotgun (WGS) entry which is preliminary data.</text>
</comment>
<evidence type="ECO:0000313" key="2">
    <source>
        <dbReference type="EMBL" id="KAF8890825.1"/>
    </source>
</evidence>
<evidence type="ECO:0000256" key="1">
    <source>
        <dbReference type="SAM" id="MobiDB-lite"/>
    </source>
</evidence>
<dbReference type="OrthoDB" id="3012448at2759"/>
<dbReference type="EMBL" id="JADNYJ010000074">
    <property type="protein sequence ID" value="KAF8890825.1"/>
    <property type="molecule type" value="Genomic_DNA"/>
</dbReference>
<organism evidence="2 3">
    <name type="scientific">Gymnopilus junonius</name>
    <name type="common">Spectacular rustgill mushroom</name>
    <name type="synonym">Gymnopilus spectabilis subsp. junonius</name>
    <dbReference type="NCBI Taxonomy" id="109634"/>
    <lineage>
        <taxon>Eukaryota</taxon>
        <taxon>Fungi</taxon>
        <taxon>Dikarya</taxon>
        <taxon>Basidiomycota</taxon>
        <taxon>Agaricomycotina</taxon>
        <taxon>Agaricomycetes</taxon>
        <taxon>Agaricomycetidae</taxon>
        <taxon>Agaricales</taxon>
        <taxon>Agaricineae</taxon>
        <taxon>Hymenogastraceae</taxon>
        <taxon>Gymnopilus</taxon>
    </lineage>
</organism>
<reference evidence="2" key="1">
    <citation type="submission" date="2020-11" db="EMBL/GenBank/DDBJ databases">
        <authorList>
            <consortium name="DOE Joint Genome Institute"/>
            <person name="Ahrendt S."/>
            <person name="Riley R."/>
            <person name="Andreopoulos W."/>
            <person name="LaButti K."/>
            <person name="Pangilinan J."/>
            <person name="Ruiz-duenas F.J."/>
            <person name="Barrasa J.M."/>
            <person name="Sanchez-Garcia M."/>
            <person name="Camarero S."/>
            <person name="Miyauchi S."/>
            <person name="Serrano A."/>
            <person name="Linde D."/>
            <person name="Babiker R."/>
            <person name="Drula E."/>
            <person name="Ayuso-Fernandez I."/>
            <person name="Pacheco R."/>
            <person name="Padilla G."/>
            <person name="Ferreira P."/>
            <person name="Barriuso J."/>
            <person name="Kellner H."/>
            <person name="Castanera R."/>
            <person name="Alfaro M."/>
            <person name="Ramirez L."/>
            <person name="Pisabarro A.G."/>
            <person name="Kuo A."/>
            <person name="Tritt A."/>
            <person name="Lipzen A."/>
            <person name="He G."/>
            <person name="Yan M."/>
            <person name="Ng V."/>
            <person name="Cullen D."/>
            <person name="Martin F."/>
            <person name="Rosso M.-N."/>
            <person name="Henrissat B."/>
            <person name="Hibbett D."/>
            <person name="Martinez A.T."/>
            <person name="Grigoriev I.V."/>
        </authorList>
    </citation>
    <scope>NUCLEOTIDE SEQUENCE</scope>
    <source>
        <strain evidence="2">AH 44721</strain>
    </source>
</reference>
<feature type="compositionally biased region" description="Low complexity" evidence="1">
    <location>
        <begin position="274"/>
        <end position="285"/>
    </location>
</feature>
<evidence type="ECO:0000313" key="3">
    <source>
        <dbReference type="Proteomes" id="UP000724874"/>
    </source>
</evidence>
<dbReference type="Proteomes" id="UP000724874">
    <property type="component" value="Unassembled WGS sequence"/>
</dbReference>
<keyword evidence="3" id="KW-1185">Reference proteome</keyword>
<accession>A0A9P5TK55</accession>
<proteinExistence type="predicted"/>
<name>A0A9P5TK55_GYMJU</name>
<feature type="compositionally biased region" description="Basic and acidic residues" evidence="1">
    <location>
        <begin position="287"/>
        <end position="296"/>
    </location>
</feature>
<gene>
    <name evidence="2" type="ORF">CPB84DRAFT_1784619</name>
</gene>
<dbReference type="AlphaFoldDB" id="A0A9P5TK55"/>